<evidence type="ECO:0000256" key="1">
    <source>
        <dbReference type="SAM" id="MobiDB-lite"/>
    </source>
</evidence>
<name>A0ABW0PL00_9BURK</name>
<reference evidence="4" key="1">
    <citation type="journal article" date="2019" name="Int. J. Syst. Evol. Microbiol.">
        <title>The Global Catalogue of Microorganisms (GCM) 10K type strain sequencing project: providing services to taxonomists for standard genome sequencing and annotation.</title>
        <authorList>
            <consortium name="The Broad Institute Genomics Platform"/>
            <consortium name="The Broad Institute Genome Sequencing Center for Infectious Disease"/>
            <person name="Wu L."/>
            <person name="Ma J."/>
        </authorList>
    </citation>
    <scope>NUCLEOTIDE SEQUENCE [LARGE SCALE GENOMIC DNA]</scope>
    <source>
        <strain evidence="4">CCUG 38813</strain>
    </source>
</reference>
<keyword evidence="2" id="KW-0732">Signal</keyword>
<feature type="chain" id="PRO_5047186024" evidence="2">
    <location>
        <begin position="24"/>
        <end position="187"/>
    </location>
</feature>
<organism evidence="3 4">
    <name type="scientific">Massilia jejuensis</name>
    <dbReference type="NCBI Taxonomy" id="648894"/>
    <lineage>
        <taxon>Bacteria</taxon>
        <taxon>Pseudomonadati</taxon>
        <taxon>Pseudomonadota</taxon>
        <taxon>Betaproteobacteria</taxon>
        <taxon>Burkholderiales</taxon>
        <taxon>Oxalobacteraceae</taxon>
        <taxon>Telluria group</taxon>
        <taxon>Massilia</taxon>
    </lineage>
</organism>
<feature type="region of interest" description="Disordered" evidence="1">
    <location>
        <begin position="140"/>
        <end position="187"/>
    </location>
</feature>
<sequence length="187" mass="22153">MKSPLLTLLFGAALGAAAVPALAQTNVSINIGQPGFYGRVELGDFAPPPVVYVQQPVIVREVRHVYSEPVYLRVPTKHRKNWSRYCDRYDACGRPVMFVRDDWYTDTYAPRYRERHYAPRPVVREVREVRHVVHHVDYDDRRERRERHDRHDKHDKHDKHDRHDRHDRHDKHDKHGKGHGKGHGRDD</sequence>
<dbReference type="EMBL" id="JBHSMS010000053">
    <property type="protein sequence ID" value="MFC5512756.1"/>
    <property type="molecule type" value="Genomic_DNA"/>
</dbReference>
<proteinExistence type="predicted"/>
<feature type="signal peptide" evidence="2">
    <location>
        <begin position="1"/>
        <end position="23"/>
    </location>
</feature>
<feature type="compositionally biased region" description="Basic residues" evidence="1">
    <location>
        <begin position="144"/>
        <end position="187"/>
    </location>
</feature>
<evidence type="ECO:0000256" key="2">
    <source>
        <dbReference type="SAM" id="SignalP"/>
    </source>
</evidence>
<evidence type="ECO:0000313" key="3">
    <source>
        <dbReference type="EMBL" id="MFC5512756.1"/>
    </source>
</evidence>
<dbReference type="Proteomes" id="UP001596031">
    <property type="component" value="Unassembled WGS sequence"/>
</dbReference>
<evidence type="ECO:0000313" key="4">
    <source>
        <dbReference type="Proteomes" id="UP001596031"/>
    </source>
</evidence>
<dbReference type="RefSeq" id="WP_379723619.1">
    <property type="nucleotide sequence ID" value="NZ_JBHSMS010000053.1"/>
</dbReference>
<accession>A0ABW0PL00</accession>
<protein>
    <submittedName>
        <fullName evidence="3">Uncharacterized protein</fullName>
    </submittedName>
</protein>
<comment type="caution">
    <text evidence="3">The sequence shown here is derived from an EMBL/GenBank/DDBJ whole genome shotgun (WGS) entry which is preliminary data.</text>
</comment>
<keyword evidence="4" id="KW-1185">Reference proteome</keyword>
<gene>
    <name evidence="3" type="ORF">ACFPOU_16735</name>
</gene>